<comment type="cofactor">
    <cofactor evidence="1">
        <name>pyridoxal 5'-phosphate</name>
        <dbReference type="ChEBI" id="CHEBI:597326"/>
    </cofactor>
</comment>
<evidence type="ECO:0000313" key="11">
    <source>
        <dbReference type="EMBL" id="HGY55777.1"/>
    </source>
</evidence>
<dbReference type="Proteomes" id="UP000885779">
    <property type="component" value="Unassembled WGS sequence"/>
</dbReference>
<evidence type="ECO:0000256" key="2">
    <source>
        <dbReference type="ARBA" id="ARBA00001966"/>
    </source>
</evidence>
<sequence>MFYNLTRFLNSPYSDKLPPQVHNELQHLVKVFPFKVSRYVLDELIDWDNFKEDPIYRLVFPSKDMLSEEHWQLLKSAKSTMEEKEVITKIRRQLNPHPANQKHNIPRIGDRVFGGIQHKYVETVLFFPAQGQTCHSYCTYCFRWAQFVNLDEHKFKSKDHKDLFDYLKHFKTVTDILFTGGDPMFMNNATLFSYLDIICKPELDHVNNIRIGSKALAFYPDRFLGEEGDAFLNGIDKIIRKGKNVTLMAHFSHPRELSTDKVKEAIRRLRDAGVVIRTQAPLIRGINDSAEIWSDMWKQSVQLGMIPYYMFVERDTGAHEYFSVPLARAYRIFTEAYSQVSGLAKTVRGPSMSASPGKVLISGITRVAGEKKFILKFIQARNPELINKPFFASFDEEAIWLTDLEIDSPMKEKLENQPVDFEEDEMKIDEVA</sequence>
<evidence type="ECO:0000256" key="4">
    <source>
        <dbReference type="ARBA" id="ARBA00022485"/>
    </source>
</evidence>
<dbReference type="PANTHER" id="PTHR30538:SF0">
    <property type="entry name" value="L-LYSINE 2,3-AMINOMUTASE AQ_1632-RELATED"/>
    <property type="match status" value="1"/>
</dbReference>
<organism evidence="11">
    <name type="scientific">Caldithrix abyssi</name>
    <dbReference type="NCBI Taxonomy" id="187145"/>
    <lineage>
        <taxon>Bacteria</taxon>
        <taxon>Pseudomonadati</taxon>
        <taxon>Calditrichota</taxon>
        <taxon>Calditrichia</taxon>
        <taxon>Calditrichales</taxon>
        <taxon>Calditrichaceae</taxon>
        <taxon>Caldithrix</taxon>
    </lineage>
</organism>
<dbReference type="Pfam" id="PF04055">
    <property type="entry name" value="Radical_SAM"/>
    <property type="match status" value="1"/>
</dbReference>
<dbReference type="CDD" id="cd01335">
    <property type="entry name" value="Radical_SAM"/>
    <property type="match status" value="1"/>
</dbReference>
<proteinExistence type="inferred from homology"/>
<feature type="domain" description="Radical SAM core" evidence="10">
    <location>
        <begin position="118"/>
        <end position="343"/>
    </location>
</feature>
<dbReference type="InterPro" id="IPR007197">
    <property type="entry name" value="rSAM"/>
</dbReference>
<comment type="cofactor">
    <cofactor evidence="2">
        <name>[4Fe-4S] cluster</name>
        <dbReference type="ChEBI" id="CHEBI:49883"/>
    </cofactor>
</comment>
<dbReference type="GO" id="GO:0051539">
    <property type="term" value="F:4 iron, 4 sulfur cluster binding"/>
    <property type="evidence" value="ECO:0007669"/>
    <property type="project" value="UniProtKB-KW"/>
</dbReference>
<dbReference type="SUPFAM" id="SSF102114">
    <property type="entry name" value="Radical SAM enzymes"/>
    <property type="match status" value="1"/>
</dbReference>
<name>A0A7V4UDR5_CALAY</name>
<dbReference type="InterPro" id="IPR058240">
    <property type="entry name" value="rSAM_sf"/>
</dbReference>
<comment type="similarity">
    <text evidence="3">Belongs to the radical SAM superfamily. KamA family.</text>
</comment>
<evidence type="ECO:0000256" key="8">
    <source>
        <dbReference type="ARBA" id="ARBA00023004"/>
    </source>
</evidence>
<accession>A0A7V4UDR5</accession>
<keyword evidence="8" id="KW-0408">Iron</keyword>
<dbReference type="SFLD" id="SFLDG01070">
    <property type="entry name" value="PLP-dependent"/>
    <property type="match status" value="1"/>
</dbReference>
<keyword evidence="7" id="KW-0663">Pyridoxal phosphate</keyword>
<dbReference type="PANTHER" id="PTHR30538">
    <property type="entry name" value="LYSINE 2,3-AMINOMUTASE-RELATED"/>
    <property type="match status" value="1"/>
</dbReference>
<evidence type="ECO:0000259" key="10">
    <source>
        <dbReference type="PROSITE" id="PS51918"/>
    </source>
</evidence>
<dbReference type="PROSITE" id="PS51918">
    <property type="entry name" value="RADICAL_SAM"/>
    <property type="match status" value="1"/>
</dbReference>
<keyword evidence="5" id="KW-0949">S-adenosyl-L-methionine</keyword>
<keyword evidence="4" id="KW-0004">4Fe-4S</keyword>
<evidence type="ECO:0000256" key="1">
    <source>
        <dbReference type="ARBA" id="ARBA00001933"/>
    </source>
</evidence>
<dbReference type="InterPro" id="IPR013785">
    <property type="entry name" value="Aldolase_TIM"/>
</dbReference>
<dbReference type="SFLD" id="SFLDS00029">
    <property type="entry name" value="Radical_SAM"/>
    <property type="match status" value="1"/>
</dbReference>
<dbReference type="GO" id="GO:0003824">
    <property type="term" value="F:catalytic activity"/>
    <property type="evidence" value="ECO:0007669"/>
    <property type="project" value="InterPro"/>
</dbReference>
<keyword evidence="9" id="KW-0411">Iron-sulfur</keyword>
<evidence type="ECO:0000256" key="3">
    <source>
        <dbReference type="ARBA" id="ARBA00008703"/>
    </source>
</evidence>
<dbReference type="Gene3D" id="3.20.20.70">
    <property type="entry name" value="Aldolase class I"/>
    <property type="match status" value="1"/>
</dbReference>
<evidence type="ECO:0000256" key="5">
    <source>
        <dbReference type="ARBA" id="ARBA00022691"/>
    </source>
</evidence>
<evidence type="ECO:0000256" key="7">
    <source>
        <dbReference type="ARBA" id="ARBA00022898"/>
    </source>
</evidence>
<dbReference type="InterPro" id="IPR003739">
    <property type="entry name" value="Lys_aminomutase/Glu_NH3_mut"/>
</dbReference>
<dbReference type="EMBL" id="DRQG01000083">
    <property type="protein sequence ID" value="HGY55777.1"/>
    <property type="molecule type" value="Genomic_DNA"/>
</dbReference>
<evidence type="ECO:0000256" key="9">
    <source>
        <dbReference type="ARBA" id="ARBA00023014"/>
    </source>
</evidence>
<evidence type="ECO:0000256" key="6">
    <source>
        <dbReference type="ARBA" id="ARBA00022723"/>
    </source>
</evidence>
<keyword evidence="6" id="KW-0479">Metal-binding</keyword>
<protein>
    <submittedName>
        <fullName evidence="11">4Fe-4S cluster-binding domain-containing protein</fullName>
    </submittedName>
</protein>
<gene>
    <name evidence="11" type="ORF">ENK44_08755</name>
</gene>
<reference evidence="11" key="1">
    <citation type="journal article" date="2020" name="mSystems">
        <title>Genome- and Community-Level Interaction Insights into Carbon Utilization and Element Cycling Functions of Hydrothermarchaeota in Hydrothermal Sediment.</title>
        <authorList>
            <person name="Zhou Z."/>
            <person name="Liu Y."/>
            <person name="Xu W."/>
            <person name="Pan J."/>
            <person name="Luo Z.H."/>
            <person name="Li M."/>
        </authorList>
    </citation>
    <scope>NUCLEOTIDE SEQUENCE [LARGE SCALE GENOMIC DNA]</scope>
    <source>
        <strain evidence="11">HyVt-577</strain>
    </source>
</reference>
<dbReference type="GO" id="GO:0046872">
    <property type="term" value="F:metal ion binding"/>
    <property type="evidence" value="ECO:0007669"/>
    <property type="project" value="UniProtKB-KW"/>
</dbReference>
<dbReference type="AlphaFoldDB" id="A0A7V4UDR5"/>
<comment type="caution">
    <text evidence="11">The sequence shown here is derived from an EMBL/GenBank/DDBJ whole genome shotgun (WGS) entry which is preliminary data.</text>
</comment>